<keyword evidence="6" id="KW-0418">Kinase</keyword>
<dbReference type="InterPro" id="IPR036095">
    <property type="entry name" value="PTS_EIIB-like_sf"/>
</dbReference>
<keyword evidence="3" id="KW-0762">Sugar transport</keyword>
<evidence type="ECO:0000259" key="8">
    <source>
        <dbReference type="PROSITE" id="PS51100"/>
    </source>
</evidence>
<dbReference type="OrthoDB" id="9808134at2"/>
<keyword evidence="5" id="KW-0598">Phosphotransferase system</keyword>
<dbReference type="RefSeq" id="WP_007477111.1">
    <property type="nucleotide sequence ID" value="NZ_KQ130621.1"/>
</dbReference>
<accession>A0A0J8J1D1</accession>
<evidence type="ECO:0000256" key="5">
    <source>
        <dbReference type="ARBA" id="ARBA00022683"/>
    </source>
</evidence>
<evidence type="ECO:0000256" key="6">
    <source>
        <dbReference type="ARBA" id="ARBA00022777"/>
    </source>
</evidence>
<dbReference type="PANTHER" id="PTHR34581:SF2">
    <property type="entry name" value="PTS SYSTEM N,N'-DIACETYLCHITOBIOSE-SPECIFIC EIIB COMPONENT"/>
    <property type="match status" value="1"/>
</dbReference>
<gene>
    <name evidence="9" type="ORF">X560_2434</name>
</gene>
<protein>
    <submittedName>
        <fullName evidence="9">PTS system beta-glucoside-specific transporter subunit IIB</fullName>
    </submittedName>
</protein>
<dbReference type="InterPro" id="IPR051819">
    <property type="entry name" value="PTS_sugar-specific_EIIB"/>
</dbReference>
<dbReference type="GO" id="GO:0009401">
    <property type="term" value="P:phosphoenolpyruvate-dependent sugar phosphotransferase system"/>
    <property type="evidence" value="ECO:0007669"/>
    <property type="project" value="UniProtKB-KW"/>
</dbReference>
<evidence type="ECO:0000256" key="2">
    <source>
        <dbReference type="ARBA" id="ARBA00022553"/>
    </source>
</evidence>
<dbReference type="InterPro" id="IPR003501">
    <property type="entry name" value="PTS_EIIB_2/3"/>
</dbReference>
<dbReference type="PROSITE" id="PS51100">
    <property type="entry name" value="PTS_EIIB_TYPE_3"/>
    <property type="match status" value="1"/>
</dbReference>
<keyword evidence="1" id="KW-0813">Transport</keyword>
<dbReference type="EMBL" id="AZHO01000034">
    <property type="protein sequence ID" value="KMT58101.1"/>
    <property type="molecule type" value="Genomic_DNA"/>
</dbReference>
<dbReference type="InterPro" id="IPR013012">
    <property type="entry name" value="PTS_EIIB_3"/>
</dbReference>
<reference evidence="9 10" key="1">
    <citation type="journal article" date="2015" name="Genome Biol. Evol.">
        <title>Comparative Genomics of Listeria Sensu Lato: Genus-Wide Differences in Evolutionary Dynamics and the Progressive Gain of Complex, Potentially Pathogenicity-Related Traits through Lateral Gene Transfer.</title>
        <authorList>
            <person name="Chiara M."/>
            <person name="Caruso M."/>
            <person name="D'Erchia A.M."/>
            <person name="Manzari C."/>
            <person name="Fraccalvieri R."/>
            <person name="Goffredo E."/>
            <person name="Latorre L."/>
            <person name="Miccolupo A."/>
            <person name="Padalino I."/>
            <person name="Santagada G."/>
            <person name="Chiocco D."/>
            <person name="Pesole G."/>
            <person name="Horner D.S."/>
            <person name="Parisi A."/>
        </authorList>
    </citation>
    <scope>NUCLEOTIDE SEQUENCE [LARGE SCALE GENOMIC DNA]</scope>
    <source>
        <strain evidence="9 10">1991</strain>
    </source>
</reference>
<dbReference type="Proteomes" id="UP000052258">
    <property type="component" value="Unassembled WGS sequence"/>
</dbReference>
<sequence length="104" mass="11378">MKKIMLICSAGMSSSLLVKKMLEASSKRGLDTEVLAVAEADVHKHVQNTDAVLLAPQVRFLAKNLKRKLEPQGIPVEIIDSIDFGTMDGDKVLNQAINMMQADN</sequence>
<organism evidence="9 10">
    <name type="scientific">Listeria fleischmannii 1991</name>
    <dbReference type="NCBI Taxonomy" id="1430899"/>
    <lineage>
        <taxon>Bacteria</taxon>
        <taxon>Bacillati</taxon>
        <taxon>Bacillota</taxon>
        <taxon>Bacilli</taxon>
        <taxon>Bacillales</taxon>
        <taxon>Listeriaceae</taxon>
        <taxon>Listeria</taxon>
    </lineage>
</organism>
<comment type="caution">
    <text evidence="9">The sequence shown here is derived from an EMBL/GenBank/DDBJ whole genome shotgun (WGS) entry which is preliminary data.</text>
</comment>
<evidence type="ECO:0000256" key="7">
    <source>
        <dbReference type="PROSITE-ProRule" id="PRU00423"/>
    </source>
</evidence>
<dbReference type="CDD" id="cd05564">
    <property type="entry name" value="PTS_IIB_chitobiose_lichenan"/>
    <property type="match status" value="1"/>
</dbReference>
<feature type="domain" description="PTS EIIB type-3" evidence="8">
    <location>
        <begin position="1"/>
        <end position="104"/>
    </location>
</feature>
<keyword evidence="2" id="KW-0597">Phosphoprotein</keyword>
<proteinExistence type="predicted"/>
<dbReference type="PANTHER" id="PTHR34581">
    <property type="entry name" value="PTS SYSTEM N,N'-DIACETYLCHITOBIOSE-SPECIFIC EIIB COMPONENT"/>
    <property type="match status" value="1"/>
</dbReference>
<dbReference type="Pfam" id="PF02302">
    <property type="entry name" value="PTS_IIB"/>
    <property type="match status" value="1"/>
</dbReference>
<dbReference type="GO" id="GO:0016301">
    <property type="term" value="F:kinase activity"/>
    <property type="evidence" value="ECO:0007669"/>
    <property type="project" value="UniProtKB-KW"/>
</dbReference>
<name>A0A0J8J1D1_9LIST</name>
<evidence type="ECO:0000313" key="9">
    <source>
        <dbReference type="EMBL" id="KMT58101.1"/>
    </source>
</evidence>
<evidence type="ECO:0000256" key="1">
    <source>
        <dbReference type="ARBA" id="ARBA00022448"/>
    </source>
</evidence>
<evidence type="ECO:0000313" key="10">
    <source>
        <dbReference type="Proteomes" id="UP000052258"/>
    </source>
</evidence>
<evidence type="ECO:0000256" key="4">
    <source>
        <dbReference type="ARBA" id="ARBA00022679"/>
    </source>
</evidence>
<evidence type="ECO:0000256" key="3">
    <source>
        <dbReference type="ARBA" id="ARBA00022597"/>
    </source>
</evidence>
<keyword evidence="4" id="KW-0808">Transferase</keyword>
<keyword evidence="10" id="KW-1185">Reference proteome</keyword>
<dbReference type="GO" id="GO:0008982">
    <property type="term" value="F:protein-N(PI)-phosphohistidine-sugar phosphotransferase activity"/>
    <property type="evidence" value="ECO:0007669"/>
    <property type="project" value="InterPro"/>
</dbReference>
<dbReference type="PATRIC" id="fig|1430899.3.peg.2485"/>
<feature type="modified residue" description="Phosphocysteine; by EIIA" evidence="7">
    <location>
        <position position="8"/>
    </location>
</feature>
<dbReference type="Gene3D" id="3.40.50.2300">
    <property type="match status" value="1"/>
</dbReference>
<dbReference type="AlphaFoldDB" id="A0A0J8J1D1"/>
<dbReference type="SUPFAM" id="SSF52794">
    <property type="entry name" value="PTS system IIB component-like"/>
    <property type="match status" value="1"/>
</dbReference>